<dbReference type="InterPro" id="IPR038729">
    <property type="entry name" value="Rad50/SbcC_AAA"/>
</dbReference>
<dbReference type="GO" id="GO:0006302">
    <property type="term" value="P:double-strand break repair"/>
    <property type="evidence" value="ECO:0007669"/>
    <property type="project" value="InterPro"/>
</dbReference>
<organism evidence="2">
    <name type="scientific">Pseudomonas aeruginosa</name>
    <dbReference type="NCBI Taxonomy" id="287"/>
    <lineage>
        <taxon>Bacteria</taxon>
        <taxon>Pseudomonadati</taxon>
        <taxon>Pseudomonadota</taxon>
        <taxon>Gammaproteobacteria</taxon>
        <taxon>Pseudomonadales</taxon>
        <taxon>Pseudomonadaceae</taxon>
        <taxon>Pseudomonas</taxon>
    </lineage>
</organism>
<evidence type="ECO:0000313" key="2">
    <source>
        <dbReference type="EMBL" id="ALI58740.1"/>
    </source>
</evidence>
<dbReference type="PANTHER" id="PTHR32114:SF2">
    <property type="entry name" value="ABC TRANSPORTER ABCH.3"/>
    <property type="match status" value="1"/>
</dbReference>
<dbReference type="RefSeq" id="WP_019726258.1">
    <property type="nucleotide sequence ID" value="NZ_BSAU01000005.1"/>
</dbReference>
<accession>A0A0P0AHS9</accession>
<reference evidence="2" key="1">
    <citation type="submission" date="2015-08" db="EMBL/GenBank/DDBJ databases">
        <title>Pseudomonas aeruginosa strain CCBH4851 chromosome region.</title>
        <authorList>
            <person name="Silveira M.C."/>
            <person name="Carvalho-Assef A.P.D."/>
            <person name="Albano R.M."/>
        </authorList>
    </citation>
    <scope>NUCLEOTIDE SEQUENCE</scope>
    <source>
        <strain evidence="2">CCBH4851</strain>
    </source>
</reference>
<protein>
    <submittedName>
        <fullName evidence="2">DNA replication and repair protein RecF</fullName>
    </submittedName>
</protein>
<dbReference type="PATRIC" id="fig|287.2965.peg.2834"/>
<sequence length="803" mass="92416">MITLSKVTLKNFKIYGGEPFTVNFENNRLVLLDGPNGYGKTTVFDAIELAITGSLRRLIVLESRQNPADIVVAHNGQSDVEITIEFLDEDGERRTFLRKLKRDIANSARRIGNFSALWEIHEIVKSQAKPVDNKEFDQLFNSKDFARDFLLFHYIEQEDTSRFLKSNNEAQRAEKLANLFGDTYESEQKLQKLTDVKRKIFTARRDINTKIENIRSLHNLEAINDLSTGETEQHVYALPWLTGEKSPFWDRPTIAQLNEDRMTKAIAELQKISALFTHRDFFLRSRWYQRAAQERELIEQYVGYAGTYQHYHQIEIDHGIYQYIKRSRDILNSGDFKVIQQNLEAAKLFQMLNVEFPDAFINEVTSLIGLTDKFRGLTSIYTELMKHHTAMHESMQAHPTETTCGLCGHDYATHDALDKAITDHGHLLRSQLGDQDRELVTAREKFENNQLKPLLKACDDFLQLREPPSQEELSRIAKAAANKDRVERLRGWLESEDISDLDLIAPAFPVTGGQTYISEKADLLSERIRGQIGAPPDGYTESFSTDIYERVYLDYFQRESEKLRSYDIAQLDRKERFIKSQYFSSLTEVAAQLLKLDEQKALLEVALTETGELIAVVGNQIGQYRKKLITDIEIPFFIYSGKILQSHQAGKGQGVFIKDPQGDDVLKNVRLVSDWTTDHDIINTMSSGQISAVVIALTLALNRVYARRFSTILIDDPVQTMDDINMSSLVELLRNDFSDKQIIMSTHEDKVARYFTYKYIKHSGKVKIINLMQRKEYEPTNSYVYRALVKPPTSNQSPQPRRD</sequence>
<gene>
    <name evidence="2" type="primary">recF_1</name>
    <name evidence="2" type="ORF">CCBH4851_00034</name>
</gene>
<name>A0A0P0AHS9_PSEAI</name>
<evidence type="ECO:0000259" key="1">
    <source>
        <dbReference type="Pfam" id="PF13476"/>
    </source>
</evidence>
<dbReference type="Gene3D" id="3.40.50.300">
    <property type="entry name" value="P-loop containing nucleotide triphosphate hydrolases"/>
    <property type="match status" value="2"/>
</dbReference>
<feature type="domain" description="Rad50/SbcC-type AAA" evidence="1">
    <location>
        <begin position="6"/>
        <end position="213"/>
    </location>
</feature>
<dbReference type="SUPFAM" id="SSF52540">
    <property type="entry name" value="P-loop containing nucleoside triphosphate hydrolases"/>
    <property type="match status" value="1"/>
</dbReference>
<dbReference type="EMBL" id="KT454971">
    <property type="protein sequence ID" value="ALI58740.1"/>
    <property type="molecule type" value="Genomic_DNA"/>
</dbReference>
<dbReference type="AlphaFoldDB" id="A0A0P0AHS9"/>
<proteinExistence type="predicted"/>
<dbReference type="InterPro" id="IPR027417">
    <property type="entry name" value="P-loop_NTPase"/>
</dbReference>
<dbReference type="PANTHER" id="PTHR32114">
    <property type="entry name" value="ABC TRANSPORTER ABCH.3"/>
    <property type="match status" value="1"/>
</dbReference>
<dbReference type="Pfam" id="PF13476">
    <property type="entry name" value="AAA_23"/>
    <property type="match status" value="1"/>
</dbReference>
<dbReference type="GO" id="GO:0016887">
    <property type="term" value="F:ATP hydrolysis activity"/>
    <property type="evidence" value="ECO:0007669"/>
    <property type="project" value="InterPro"/>
</dbReference>